<evidence type="ECO:0000313" key="5">
    <source>
        <dbReference type="EMBL" id="KAB1072678.1"/>
    </source>
</evidence>
<evidence type="ECO:0000259" key="3">
    <source>
        <dbReference type="PROSITE" id="PS50043"/>
    </source>
</evidence>
<organism evidence="5 6">
    <name type="scientific">Methylobacterium planeticum</name>
    <dbReference type="NCBI Taxonomy" id="2615211"/>
    <lineage>
        <taxon>Bacteria</taxon>
        <taxon>Pseudomonadati</taxon>
        <taxon>Pseudomonadota</taxon>
        <taxon>Alphaproteobacteria</taxon>
        <taxon>Hyphomicrobiales</taxon>
        <taxon>Methylobacteriaceae</taxon>
        <taxon>Methylobacterium</taxon>
    </lineage>
</organism>
<evidence type="ECO:0000313" key="6">
    <source>
        <dbReference type="Proteomes" id="UP000441523"/>
    </source>
</evidence>
<keyword evidence="2" id="KW-0597">Phosphoprotein</keyword>
<feature type="domain" description="HTH luxR-type" evidence="3">
    <location>
        <begin position="152"/>
        <end position="216"/>
    </location>
</feature>
<dbReference type="SMART" id="SM00421">
    <property type="entry name" value="HTH_LUXR"/>
    <property type="match status" value="1"/>
</dbReference>
<reference evidence="5 6" key="1">
    <citation type="submission" date="2019-09" db="EMBL/GenBank/DDBJ databases">
        <title>YIM 132548 draft genome.</title>
        <authorList>
            <person name="Jiang L."/>
        </authorList>
    </citation>
    <scope>NUCLEOTIDE SEQUENCE [LARGE SCALE GENOMIC DNA]</scope>
    <source>
        <strain evidence="5 6">YIM 132548</strain>
    </source>
</reference>
<dbReference type="PROSITE" id="PS50110">
    <property type="entry name" value="RESPONSE_REGULATORY"/>
    <property type="match status" value="1"/>
</dbReference>
<dbReference type="AlphaFoldDB" id="A0A6N6MRB2"/>
<dbReference type="Proteomes" id="UP000441523">
    <property type="component" value="Unassembled WGS sequence"/>
</dbReference>
<keyword evidence="1" id="KW-0238">DNA-binding</keyword>
<dbReference type="EMBL" id="VZZJ01000012">
    <property type="protein sequence ID" value="KAB1072678.1"/>
    <property type="molecule type" value="Genomic_DNA"/>
</dbReference>
<protein>
    <submittedName>
        <fullName evidence="5">Response regulator transcription factor</fullName>
    </submittedName>
</protein>
<dbReference type="GO" id="GO:0003677">
    <property type="term" value="F:DNA binding"/>
    <property type="evidence" value="ECO:0007669"/>
    <property type="project" value="UniProtKB-KW"/>
</dbReference>
<keyword evidence="6" id="KW-1185">Reference proteome</keyword>
<dbReference type="SUPFAM" id="SSF52172">
    <property type="entry name" value="CheY-like"/>
    <property type="match status" value="1"/>
</dbReference>
<dbReference type="PANTHER" id="PTHR45566:SF2">
    <property type="entry name" value="NARL SUBFAMILY"/>
    <property type="match status" value="1"/>
</dbReference>
<dbReference type="InterPro" id="IPR001789">
    <property type="entry name" value="Sig_transdc_resp-reg_receiver"/>
</dbReference>
<dbReference type="GO" id="GO:0006355">
    <property type="term" value="P:regulation of DNA-templated transcription"/>
    <property type="evidence" value="ECO:0007669"/>
    <property type="project" value="InterPro"/>
</dbReference>
<dbReference type="SUPFAM" id="SSF46894">
    <property type="entry name" value="C-terminal effector domain of the bipartite response regulators"/>
    <property type="match status" value="1"/>
</dbReference>
<dbReference type="PROSITE" id="PS50043">
    <property type="entry name" value="HTH_LUXR_2"/>
    <property type="match status" value="1"/>
</dbReference>
<dbReference type="InterPro" id="IPR051015">
    <property type="entry name" value="EvgA-like"/>
</dbReference>
<dbReference type="CDD" id="cd06170">
    <property type="entry name" value="LuxR_C_like"/>
    <property type="match status" value="1"/>
</dbReference>
<gene>
    <name evidence="5" type="ORF">F6X51_15450</name>
</gene>
<evidence type="ECO:0000256" key="1">
    <source>
        <dbReference type="ARBA" id="ARBA00023125"/>
    </source>
</evidence>
<dbReference type="RefSeq" id="WP_150964568.1">
    <property type="nucleotide sequence ID" value="NZ_VZZJ01000012.1"/>
</dbReference>
<dbReference type="Gene3D" id="3.40.50.2300">
    <property type="match status" value="1"/>
</dbReference>
<sequence>MSAATPLALVADGDGVVRTAVAGLLTRECGVDRVIEAASLDEALMLLDEHAGIRFAAFDLAIPGIGTPLNLRSVREVFPDIRIAVTGGNGRRDEIFQALQASLHGYLPRAFGPSEVAAAFRHVLAGGVFVPPSLADLPLPSEAAASFEPSRAISAGVRLTPRQQDVLRLIRSGKSNKEIARTLGLTENTVKVHANALYRALGVRDRTGAAQRADLP</sequence>
<comment type="caution">
    <text evidence="5">The sequence shown here is derived from an EMBL/GenBank/DDBJ whole genome shotgun (WGS) entry which is preliminary data.</text>
</comment>
<evidence type="ECO:0000259" key="4">
    <source>
        <dbReference type="PROSITE" id="PS50110"/>
    </source>
</evidence>
<dbReference type="Pfam" id="PF00196">
    <property type="entry name" value="GerE"/>
    <property type="match status" value="1"/>
</dbReference>
<dbReference type="GO" id="GO:0000160">
    <property type="term" value="P:phosphorelay signal transduction system"/>
    <property type="evidence" value="ECO:0007669"/>
    <property type="project" value="InterPro"/>
</dbReference>
<feature type="modified residue" description="4-aspartylphosphate" evidence="2">
    <location>
        <position position="59"/>
    </location>
</feature>
<name>A0A6N6MRB2_9HYPH</name>
<dbReference type="PANTHER" id="PTHR45566">
    <property type="entry name" value="HTH-TYPE TRANSCRIPTIONAL REGULATOR YHJB-RELATED"/>
    <property type="match status" value="1"/>
</dbReference>
<dbReference type="PRINTS" id="PR00038">
    <property type="entry name" value="HTHLUXR"/>
</dbReference>
<proteinExistence type="predicted"/>
<evidence type="ECO:0000256" key="2">
    <source>
        <dbReference type="PROSITE-ProRule" id="PRU00169"/>
    </source>
</evidence>
<feature type="domain" description="Response regulatory" evidence="4">
    <location>
        <begin position="7"/>
        <end position="124"/>
    </location>
</feature>
<dbReference type="InterPro" id="IPR036388">
    <property type="entry name" value="WH-like_DNA-bd_sf"/>
</dbReference>
<accession>A0A6N6MRB2</accession>
<dbReference type="InterPro" id="IPR000792">
    <property type="entry name" value="Tscrpt_reg_LuxR_C"/>
</dbReference>
<dbReference type="InterPro" id="IPR016032">
    <property type="entry name" value="Sig_transdc_resp-reg_C-effctor"/>
</dbReference>
<dbReference type="Gene3D" id="1.10.10.10">
    <property type="entry name" value="Winged helix-like DNA-binding domain superfamily/Winged helix DNA-binding domain"/>
    <property type="match status" value="1"/>
</dbReference>
<dbReference type="InterPro" id="IPR011006">
    <property type="entry name" value="CheY-like_superfamily"/>
</dbReference>